<evidence type="ECO:0000313" key="1">
    <source>
        <dbReference type="EMBL" id="RLC37207.1"/>
    </source>
</evidence>
<name>A0A420ZCL0_UNCK3</name>
<gene>
    <name evidence="1" type="ORF">DRH29_02730</name>
</gene>
<dbReference type="AlphaFoldDB" id="A0A420ZCL0"/>
<dbReference type="EMBL" id="QMNG01000009">
    <property type="protein sequence ID" value="RLC37207.1"/>
    <property type="molecule type" value="Genomic_DNA"/>
</dbReference>
<comment type="caution">
    <text evidence="1">The sequence shown here is derived from an EMBL/GenBank/DDBJ whole genome shotgun (WGS) entry which is preliminary data.</text>
</comment>
<proteinExistence type="predicted"/>
<protein>
    <submittedName>
        <fullName evidence="1">Uncharacterized protein</fullName>
    </submittedName>
</protein>
<reference evidence="1 2" key="1">
    <citation type="submission" date="2018-06" db="EMBL/GenBank/DDBJ databases">
        <title>Extensive metabolic versatility and redundancy in microbially diverse, dynamic hydrothermal sediments.</title>
        <authorList>
            <person name="Dombrowski N."/>
            <person name="Teske A."/>
            <person name="Baker B.J."/>
        </authorList>
    </citation>
    <scope>NUCLEOTIDE SEQUENCE [LARGE SCALE GENOMIC DNA]</scope>
    <source>
        <strain evidence="1">B79_G16</strain>
    </source>
</reference>
<sequence length="110" mass="12757">MSGQKLITVKSLNTSLKTNQVTINFQLVIQLGCGDVESIQELKTTQLYWSLLHYLVQLTFIQNINTLYQENGFHLAPPLIKDLGEFLLEQLMMKSKRKHGCFMKEDFHLQ</sequence>
<accession>A0A420ZCL0</accession>
<organism evidence="1 2">
    <name type="scientific">candidate division Kazan bacterium</name>
    <dbReference type="NCBI Taxonomy" id="2202143"/>
    <lineage>
        <taxon>Bacteria</taxon>
        <taxon>Bacteria division Kazan-3B-28</taxon>
    </lineage>
</organism>
<evidence type="ECO:0000313" key="2">
    <source>
        <dbReference type="Proteomes" id="UP000281261"/>
    </source>
</evidence>
<dbReference type="Proteomes" id="UP000281261">
    <property type="component" value="Unassembled WGS sequence"/>
</dbReference>